<proteinExistence type="predicted"/>
<accession>A0ACC6R7U9</accession>
<dbReference type="EMBL" id="JBAKAX010000021">
    <property type="protein sequence ID" value="MEL0605717.1"/>
    <property type="molecule type" value="Genomic_DNA"/>
</dbReference>
<keyword evidence="2" id="KW-1185">Reference proteome</keyword>
<organism evidence="1 2">
    <name type="scientific">Pseudoalteromonas undina</name>
    <dbReference type="NCBI Taxonomy" id="43660"/>
    <lineage>
        <taxon>Bacteria</taxon>
        <taxon>Pseudomonadati</taxon>
        <taxon>Pseudomonadota</taxon>
        <taxon>Gammaproteobacteria</taxon>
        <taxon>Alteromonadales</taxon>
        <taxon>Pseudoalteromonadaceae</taxon>
        <taxon>Pseudoalteromonas</taxon>
    </lineage>
</organism>
<protein>
    <submittedName>
        <fullName evidence="1">DUF2971 domain-containing protein</fullName>
    </submittedName>
</protein>
<evidence type="ECO:0000313" key="1">
    <source>
        <dbReference type="EMBL" id="MEL0605717.1"/>
    </source>
</evidence>
<reference evidence="1" key="1">
    <citation type="submission" date="2024-02" db="EMBL/GenBank/DDBJ databases">
        <title>Bacteria isolated from the canopy kelp, Nereocystis luetkeana.</title>
        <authorList>
            <person name="Pfister C.A."/>
            <person name="Younker I.T."/>
            <person name="Light S.H."/>
        </authorList>
    </citation>
    <scope>NUCLEOTIDE SEQUENCE</scope>
    <source>
        <strain evidence="1">TN.2.01</strain>
    </source>
</reference>
<sequence>MDYVYHYTSADGLKGILESKSLWATNAEYLNDFREIKEGIDTINSLRQDLPELTQTRFEEIYAEVRGIPLKDIKHKMQNANIDKANKFLSSFWDALDKNELSDIYTVSFTTERDSLNHWLTYGSEQTSYCIKFNKDKLHDNNYFIRHKFLSDYADVVYEPRKVMLNLLIEKYLPEVLDYSLDESSNINELNRKLSKLVIEAFNDIAFEVASIKNKAFMYEKEYRFTLYSPGFVVINDDPKVDYFDLIDSSDIDFIELENGVKEFFPLSYRTLKSGVIAPYRAIPFPKNSIEEIIVGPSENKDLAVKGLRSLLSSLDYNVKVSSTETSFRRI</sequence>
<evidence type="ECO:0000313" key="2">
    <source>
        <dbReference type="Proteomes" id="UP001374952"/>
    </source>
</evidence>
<gene>
    <name evidence="1" type="ORF">V6250_16205</name>
</gene>
<comment type="caution">
    <text evidence="1">The sequence shown here is derived from an EMBL/GenBank/DDBJ whole genome shotgun (WGS) entry which is preliminary data.</text>
</comment>
<name>A0ACC6R7U9_9GAMM</name>
<dbReference type="Proteomes" id="UP001374952">
    <property type="component" value="Unassembled WGS sequence"/>
</dbReference>